<dbReference type="GO" id="GO:0005634">
    <property type="term" value="C:nucleus"/>
    <property type="evidence" value="ECO:0007669"/>
    <property type="project" value="UniProtKB-SubCell"/>
</dbReference>
<dbReference type="InterPro" id="IPR052260">
    <property type="entry name" value="Autophagy_Rcpt_SigReg"/>
</dbReference>
<dbReference type="Pfam" id="PF00564">
    <property type="entry name" value="PB1"/>
    <property type="match status" value="1"/>
</dbReference>
<dbReference type="CDD" id="cd14320">
    <property type="entry name" value="UBA_SQSTM"/>
    <property type="match status" value="1"/>
</dbReference>
<accession>A0A9N9RFC5</accession>
<feature type="compositionally biased region" description="Polar residues" evidence="7">
    <location>
        <begin position="270"/>
        <end position="283"/>
    </location>
</feature>
<feature type="compositionally biased region" description="Basic and acidic residues" evidence="7">
    <location>
        <begin position="260"/>
        <end position="269"/>
    </location>
</feature>
<keyword evidence="2" id="KW-0479">Metal-binding</keyword>
<dbReference type="SMART" id="SM00165">
    <property type="entry name" value="UBA"/>
    <property type="match status" value="1"/>
</dbReference>
<dbReference type="EMBL" id="OU893340">
    <property type="protein sequence ID" value="CAG9796755.1"/>
    <property type="molecule type" value="Genomic_DNA"/>
</dbReference>
<proteinExistence type="predicted"/>
<feature type="compositionally biased region" description="Basic residues" evidence="7">
    <location>
        <begin position="202"/>
        <end position="219"/>
    </location>
</feature>
<dbReference type="Proteomes" id="UP001153714">
    <property type="component" value="Chromosome 9"/>
</dbReference>
<feature type="region of interest" description="Disordered" evidence="7">
    <location>
        <begin position="388"/>
        <end position="447"/>
    </location>
</feature>
<keyword evidence="10" id="KW-1185">Reference proteome</keyword>
<dbReference type="GO" id="GO:0008270">
    <property type="term" value="F:zinc ion binding"/>
    <property type="evidence" value="ECO:0007669"/>
    <property type="project" value="UniProtKB-KW"/>
</dbReference>
<evidence type="ECO:0000256" key="2">
    <source>
        <dbReference type="ARBA" id="ARBA00022723"/>
    </source>
</evidence>
<dbReference type="GO" id="GO:0070530">
    <property type="term" value="F:K63-linked polyubiquitin modification-dependent protein binding"/>
    <property type="evidence" value="ECO:0007669"/>
    <property type="project" value="TreeGrafter"/>
</dbReference>
<dbReference type="Gene3D" id="3.30.60.90">
    <property type="match status" value="1"/>
</dbReference>
<dbReference type="GO" id="GO:0007032">
    <property type="term" value="P:endosome organization"/>
    <property type="evidence" value="ECO:0007669"/>
    <property type="project" value="TreeGrafter"/>
</dbReference>
<feature type="compositionally biased region" description="Basic and acidic residues" evidence="7">
    <location>
        <begin position="220"/>
        <end position="230"/>
    </location>
</feature>
<dbReference type="GO" id="GO:0044753">
    <property type="term" value="C:amphisome"/>
    <property type="evidence" value="ECO:0007669"/>
    <property type="project" value="TreeGrafter"/>
</dbReference>
<feature type="region of interest" description="Disordered" evidence="7">
    <location>
        <begin position="333"/>
        <end position="369"/>
    </location>
</feature>
<dbReference type="Pfam" id="PF00569">
    <property type="entry name" value="ZZ"/>
    <property type="match status" value="1"/>
</dbReference>
<dbReference type="AlphaFoldDB" id="A0A9N9RFC5"/>
<dbReference type="Gene3D" id="3.10.20.90">
    <property type="entry name" value="Phosphatidylinositol 3-kinase Catalytic Subunit, Chain A, domain 1"/>
    <property type="match status" value="1"/>
</dbReference>
<feature type="region of interest" description="Disordered" evidence="7">
    <location>
        <begin position="257"/>
        <end position="297"/>
    </location>
</feature>
<evidence type="ECO:0000259" key="8">
    <source>
        <dbReference type="PROSITE" id="PS50135"/>
    </source>
</evidence>
<dbReference type="PROSITE" id="PS01357">
    <property type="entry name" value="ZF_ZZ_1"/>
    <property type="match status" value="1"/>
</dbReference>
<evidence type="ECO:0000313" key="9">
    <source>
        <dbReference type="EMBL" id="CAG9796755.1"/>
    </source>
</evidence>
<dbReference type="SUPFAM" id="SSF57850">
    <property type="entry name" value="RING/U-box"/>
    <property type="match status" value="1"/>
</dbReference>
<name>A0A9N9RFC5_9NEOP</name>
<dbReference type="SUPFAM" id="SSF54277">
    <property type="entry name" value="CAD &amp; PB1 domains"/>
    <property type="match status" value="1"/>
</dbReference>
<dbReference type="GO" id="GO:0035973">
    <property type="term" value="P:aggrephagy"/>
    <property type="evidence" value="ECO:0007669"/>
    <property type="project" value="TreeGrafter"/>
</dbReference>
<dbReference type="InterPro" id="IPR015940">
    <property type="entry name" value="UBA"/>
</dbReference>
<dbReference type="SUPFAM" id="SSF46934">
    <property type="entry name" value="UBA-like"/>
    <property type="match status" value="1"/>
</dbReference>
<feature type="compositionally biased region" description="Basic and acidic residues" evidence="7">
    <location>
        <begin position="423"/>
        <end position="436"/>
    </location>
</feature>
<keyword evidence="3 6" id="KW-0863">Zinc-finger</keyword>
<evidence type="ECO:0000256" key="5">
    <source>
        <dbReference type="ARBA" id="ARBA00023242"/>
    </source>
</evidence>
<feature type="domain" description="ZZ-type" evidence="8">
    <location>
        <begin position="122"/>
        <end position="172"/>
    </location>
</feature>
<dbReference type="GO" id="GO:0016235">
    <property type="term" value="C:aggresome"/>
    <property type="evidence" value="ECO:0007669"/>
    <property type="project" value="TreeGrafter"/>
</dbReference>
<dbReference type="GO" id="GO:0000423">
    <property type="term" value="P:mitophagy"/>
    <property type="evidence" value="ECO:0007669"/>
    <property type="project" value="TreeGrafter"/>
</dbReference>
<keyword evidence="4" id="KW-0862">Zinc</keyword>
<dbReference type="SMART" id="SM00291">
    <property type="entry name" value="ZnF_ZZ"/>
    <property type="match status" value="1"/>
</dbReference>
<dbReference type="PANTHER" id="PTHR15090">
    <property type="entry name" value="SEQUESTOSOME 1-RELATED"/>
    <property type="match status" value="1"/>
</dbReference>
<feature type="compositionally biased region" description="Polar residues" evidence="7">
    <location>
        <begin position="531"/>
        <end position="558"/>
    </location>
</feature>
<reference evidence="9" key="1">
    <citation type="submission" date="2021-12" db="EMBL/GenBank/DDBJ databases">
        <authorList>
            <person name="King R."/>
        </authorList>
    </citation>
    <scope>NUCLEOTIDE SEQUENCE</scope>
</reference>
<evidence type="ECO:0000256" key="6">
    <source>
        <dbReference type="PROSITE-ProRule" id="PRU00228"/>
    </source>
</evidence>
<feature type="region of interest" description="Disordered" evidence="7">
    <location>
        <begin position="193"/>
        <end position="232"/>
    </location>
</feature>
<dbReference type="GO" id="GO:0005080">
    <property type="term" value="F:protein kinase C binding"/>
    <property type="evidence" value="ECO:0007669"/>
    <property type="project" value="TreeGrafter"/>
</dbReference>
<gene>
    <name evidence="9" type="ORF">DIATSA_LOCUS13917</name>
</gene>
<evidence type="ECO:0000256" key="7">
    <source>
        <dbReference type="SAM" id="MobiDB-lite"/>
    </source>
</evidence>
<feature type="compositionally biased region" description="Low complexity" evidence="7">
    <location>
        <begin position="333"/>
        <end position="361"/>
    </location>
</feature>
<dbReference type="OrthoDB" id="441278at2759"/>
<reference evidence="9" key="2">
    <citation type="submission" date="2022-10" db="EMBL/GenBank/DDBJ databases">
        <authorList>
            <consortium name="ENA_rothamsted_submissions"/>
            <consortium name="culmorum"/>
            <person name="King R."/>
        </authorList>
    </citation>
    <scope>NUCLEOTIDE SEQUENCE</scope>
</reference>
<dbReference type="InterPro" id="IPR033741">
    <property type="entry name" value="SQSTM_UBA"/>
</dbReference>
<dbReference type="Pfam" id="PF16577">
    <property type="entry name" value="UBA_5"/>
    <property type="match status" value="1"/>
</dbReference>
<evidence type="ECO:0000256" key="4">
    <source>
        <dbReference type="ARBA" id="ARBA00022833"/>
    </source>
</evidence>
<dbReference type="PROSITE" id="PS50135">
    <property type="entry name" value="ZF_ZZ_2"/>
    <property type="match status" value="1"/>
</dbReference>
<dbReference type="InterPro" id="IPR000270">
    <property type="entry name" value="PB1_dom"/>
</dbReference>
<dbReference type="Gene3D" id="1.10.8.10">
    <property type="entry name" value="DNA helicase RuvA subunit, C-terminal domain"/>
    <property type="match status" value="1"/>
</dbReference>
<evidence type="ECO:0000256" key="1">
    <source>
        <dbReference type="ARBA" id="ARBA00004123"/>
    </source>
</evidence>
<feature type="region of interest" description="Disordered" evidence="7">
    <location>
        <begin position="514"/>
        <end position="563"/>
    </location>
</feature>
<protein>
    <recommendedName>
        <fullName evidence="8">ZZ-type domain-containing protein</fullName>
    </recommendedName>
</protein>
<dbReference type="CDD" id="cd02340">
    <property type="entry name" value="ZZ_NBR1_like"/>
    <property type="match status" value="1"/>
</dbReference>
<evidence type="ECO:0000256" key="3">
    <source>
        <dbReference type="ARBA" id="ARBA00022771"/>
    </source>
</evidence>
<keyword evidence="5" id="KW-0539">Nucleus</keyword>
<feature type="compositionally biased region" description="Low complexity" evidence="7">
    <location>
        <begin position="389"/>
        <end position="411"/>
    </location>
</feature>
<dbReference type="InterPro" id="IPR009060">
    <property type="entry name" value="UBA-like_sf"/>
</dbReference>
<dbReference type="InterPro" id="IPR043145">
    <property type="entry name" value="Znf_ZZ_sf"/>
</dbReference>
<evidence type="ECO:0000313" key="10">
    <source>
        <dbReference type="Proteomes" id="UP001153714"/>
    </source>
</evidence>
<dbReference type="PANTHER" id="PTHR15090:SF0">
    <property type="entry name" value="SEQUESTOSOME-1"/>
    <property type="match status" value="1"/>
</dbReference>
<dbReference type="InterPro" id="IPR000433">
    <property type="entry name" value="Znf_ZZ"/>
</dbReference>
<comment type="subcellular location">
    <subcellularLocation>
        <location evidence="1">Nucleus</location>
    </subcellularLocation>
</comment>
<organism evidence="9 10">
    <name type="scientific">Diatraea saccharalis</name>
    <name type="common">sugarcane borer</name>
    <dbReference type="NCBI Taxonomy" id="40085"/>
    <lineage>
        <taxon>Eukaryota</taxon>
        <taxon>Metazoa</taxon>
        <taxon>Ecdysozoa</taxon>
        <taxon>Arthropoda</taxon>
        <taxon>Hexapoda</taxon>
        <taxon>Insecta</taxon>
        <taxon>Pterygota</taxon>
        <taxon>Neoptera</taxon>
        <taxon>Endopterygota</taxon>
        <taxon>Lepidoptera</taxon>
        <taxon>Glossata</taxon>
        <taxon>Ditrysia</taxon>
        <taxon>Pyraloidea</taxon>
        <taxon>Crambidae</taxon>
        <taxon>Crambinae</taxon>
        <taxon>Diatraea</taxon>
    </lineage>
</organism>
<dbReference type="FunFam" id="3.10.20.90:FF:000320">
    <property type="entry name" value="Predicted protein"/>
    <property type="match status" value="1"/>
</dbReference>
<sequence>MADQVQFKVFAFWSENSKPEIRRFGVGPSVVTNFHYLNAKLQDVYPGLKGKSYSVNWKDEDGDDVIISSDEELMTALTVLHGDLIRLHINVMSDGPKDDSCDIIFTAIGDNPTVVGPCTLTHYGVVCDACDSAVVGFRYKCISCDDYDLCSKCEASGLHPDHCMMRVPNPVMSRHLIKSAIKRSRHFLKTVAGTVNDNSNYPKRHRRDRSGDRHHRGDRRHGDQNCGDHQRRPRSSWLETFATYMNEFANLAGDVGVDVDQSKPTEPKTQEQQQATTAPNVYQTPPKEDMPSTSNTNMPKCPFVPGMENIPKLIEAYFNGTLASELQQHAQKAQQAQTAQQGQSAQQDQPTQQAQSTQQAQPTSDDRECPVLPSAEIISKILQDYFSGPLASNQPQNQPAQPTANASASSNDNDVEMTQSEPIPKEADKLSVKSEDSASGIAARDASPEKVDGWTMIHKDKDLMDGYDKPSAPAEPSTPIGFNLPQEFQQRVTIGEGQHLYPPLHAAAAVLNPKESGTLPTPLRPQPAKPAQQTQSPTNQPAPSANKPQGQPQTFSQPQPHPKPHIEAAIKQMLAMGFTNEGGWLTQLLESVDGNIAAVMDLLTPVKSK</sequence>